<dbReference type="Proteomes" id="UP000001075">
    <property type="component" value="Unassembled WGS sequence"/>
</dbReference>
<gene>
    <name evidence="2" type="ORF">I79_019132</name>
</gene>
<proteinExistence type="predicted"/>
<dbReference type="STRING" id="10029.G3I6K8"/>
<name>G3I6K8_CRIGR</name>
<accession>G3I6K8</accession>
<protein>
    <submittedName>
        <fullName evidence="2">Histone acetyltransferase MYST4</fullName>
    </submittedName>
</protein>
<organism evidence="2 3">
    <name type="scientific">Cricetulus griseus</name>
    <name type="common">Chinese hamster</name>
    <name type="synonym">Cricetulus barabensis griseus</name>
    <dbReference type="NCBI Taxonomy" id="10029"/>
    <lineage>
        <taxon>Eukaryota</taxon>
        <taxon>Metazoa</taxon>
        <taxon>Chordata</taxon>
        <taxon>Craniata</taxon>
        <taxon>Vertebrata</taxon>
        <taxon>Euteleostomi</taxon>
        <taxon>Mammalia</taxon>
        <taxon>Eutheria</taxon>
        <taxon>Euarchontoglires</taxon>
        <taxon>Glires</taxon>
        <taxon>Rodentia</taxon>
        <taxon>Myomorpha</taxon>
        <taxon>Muroidea</taxon>
        <taxon>Cricetidae</taxon>
        <taxon>Cricetinae</taxon>
        <taxon>Cricetulus</taxon>
    </lineage>
</organism>
<dbReference type="InParanoid" id="G3I6K8"/>
<feature type="region of interest" description="Disordered" evidence="1">
    <location>
        <begin position="78"/>
        <end position="113"/>
    </location>
</feature>
<evidence type="ECO:0000313" key="3">
    <source>
        <dbReference type="Proteomes" id="UP000001075"/>
    </source>
</evidence>
<evidence type="ECO:0000313" key="2">
    <source>
        <dbReference type="EMBL" id="EGW03519.1"/>
    </source>
</evidence>
<keyword evidence="2" id="KW-0808">Transferase</keyword>
<dbReference type="EMBL" id="JH001373">
    <property type="protein sequence ID" value="EGW03519.1"/>
    <property type="molecule type" value="Genomic_DNA"/>
</dbReference>
<sequence>MSKEQEFSVHNGSGLNVEAEKDAKKIIKQASYWKRRDQEMLSPRANRRHSSVKIQWKNMYLYYPTNWPMAEEKQKVEISKEKDNHMFLDDHEEEEKVEKASSDNEDDGDSSHKVNQVERHFPSLMIANLGYHLDTLGKNLN</sequence>
<dbReference type="AlphaFoldDB" id="G3I6K8"/>
<feature type="compositionally biased region" description="Basic and acidic residues" evidence="1">
    <location>
        <begin position="78"/>
        <end position="102"/>
    </location>
</feature>
<dbReference type="GO" id="GO:0016740">
    <property type="term" value="F:transferase activity"/>
    <property type="evidence" value="ECO:0007669"/>
    <property type="project" value="UniProtKB-KW"/>
</dbReference>
<evidence type="ECO:0000256" key="1">
    <source>
        <dbReference type="SAM" id="MobiDB-lite"/>
    </source>
</evidence>
<reference evidence="3" key="1">
    <citation type="journal article" date="2011" name="Nat. Biotechnol.">
        <title>The genomic sequence of the Chinese hamster ovary (CHO)-K1 cell line.</title>
        <authorList>
            <person name="Xu X."/>
            <person name="Nagarajan H."/>
            <person name="Lewis N.E."/>
            <person name="Pan S."/>
            <person name="Cai Z."/>
            <person name="Liu X."/>
            <person name="Chen W."/>
            <person name="Xie M."/>
            <person name="Wang W."/>
            <person name="Hammond S."/>
            <person name="Andersen M.R."/>
            <person name="Neff N."/>
            <person name="Passarelli B."/>
            <person name="Koh W."/>
            <person name="Fan H.C."/>
            <person name="Wang J."/>
            <person name="Gui Y."/>
            <person name="Lee K.H."/>
            <person name="Betenbaugh M.J."/>
            <person name="Quake S.R."/>
            <person name="Famili I."/>
            <person name="Palsson B.O."/>
            <person name="Wang J."/>
        </authorList>
    </citation>
    <scope>NUCLEOTIDE SEQUENCE [LARGE SCALE GENOMIC DNA]</scope>
    <source>
        <strain evidence="3">CHO K1 cell line</strain>
    </source>
</reference>